<organism evidence="1 2">
    <name type="scientific">Streptomonospora mangrovi</name>
    <dbReference type="NCBI Taxonomy" id="2883123"/>
    <lineage>
        <taxon>Bacteria</taxon>
        <taxon>Bacillati</taxon>
        <taxon>Actinomycetota</taxon>
        <taxon>Actinomycetes</taxon>
        <taxon>Streptosporangiales</taxon>
        <taxon>Nocardiopsidaceae</taxon>
        <taxon>Streptomonospora</taxon>
    </lineage>
</organism>
<comment type="caution">
    <text evidence="1">The sequence shown here is derived from an EMBL/GenBank/DDBJ whole genome shotgun (WGS) entry which is preliminary data.</text>
</comment>
<name>A0A9X3NK72_9ACTN</name>
<dbReference type="Proteomes" id="UP001140076">
    <property type="component" value="Unassembled WGS sequence"/>
</dbReference>
<dbReference type="EMBL" id="JAJAQC010000019">
    <property type="protein sequence ID" value="MDA0565252.1"/>
    <property type="molecule type" value="Genomic_DNA"/>
</dbReference>
<proteinExistence type="predicted"/>
<sequence length="125" mass="13984">MKWTVILVEEVHAWLMELVRTDPKTAELVAAAVNVLSAEGPALGRPLVDSIRHSKLHNLKELRPGSSGGTEIRILFVFDPDRQAVLLVAGDKSGQWRTWYRESVALAERRYEKWLNGGYQSGEGS</sequence>
<dbReference type="InterPro" id="IPR009241">
    <property type="entry name" value="HigB-like"/>
</dbReference>
<reference evidence="1" key="1">
    <citation type="submission" date="2021-10" db="EMBL/GenBank/DDBJ databases">
        <title>Streptomonospora sp. nov., isolated from mangrove soil.</title>
        <authorList>
            <person name="Chen X."/>
            <person name="Ge X."/>
            <person name="Liu W."/>
        </authorList>
    </citation>
    <scope>NUCLEOTIDE SEQUENCE</scope>
    <source>
        <strain evidence="1">S1-112</strain>
    </source>
</reference>
<keyword evidence="2" id="KW-1185">Reference proteome</keyword>
<dbReference type="Pfam" id="PF05973">
    <property type="entry name" value="Gp49"/>
    <property type="match status" value="1"/>
</dbReference>
<evidence type="ECO:0000313" key="2">
    <source>
        <dbReference type="Proteomes" id="UP001140076"/>
    </source>
</evidence>
<gene>
    <name evidence="1" type="ORF">LG943_13135</name>
</gene>
<evidence type="ECO:0000313" key="1">
    <source>
        <dbReference type="EMBL" id="MDA0565252.1"/>
    </source>
</evidence>
<protein>
    <submittedName>
        <fullName evidence="1">Type II toxin-antitoxin system RelE/ParE family toxin</fullName>
    </submittedName>
</protein>
<dbReference type="RefSeq" id="WP_270072533.1">
    <property type="nucleotide sequence ID" value="NZ_JAJAQC010000019.1"/>
</dbReference>
<accession>A0A9X3NK72</accession>
<dbReference type="AlphaFoldDB" id="A0A9X3NK72"/>